<dbReference type="EMBL" id="LTAI01001186">
    <property type="protein sequence ID" value="ORD96089.1"/>
    <property type="molecule type" value="Genomic_DNA"/>
</dbReference>
<organism evidence="1 2">
    <name type="scientific">Hepatospora eriocheir</name>
    <dbReference type="NCBI Taxonomy" id="1081669"/>
    <lineage>
        <taxon>Eukaryota</taxon>
        <taxon>Fungi</taxon>
        <taxon>Fungi incertae sedis</taxon>
        <taxon>Microsporidia</taxon>
        <taxon>Hepatosporidae</taxon>
        <taxon>Hepatospora</taxon>
    </lineage>
</organism>
<protein>
    <submittedName>
        <fullName evidence="1">MCM3</fullName>
    </submittedName>
</protein>
<evidence type="ECO:0000313" key="2">
    <source>
        <dbReference type="Proteomes" id="UP000192501"/>
    </source>
</evidence>
<reference evidence="1 2" key="1">
    <citation type="journal article" date="2017" name="Environ. Microbiol.">
        <title>Decay of the glycolytic pathway and adaptation to intranuclear parasitism within Enterocytozoonidae microsporidia.</title>
        <authorList>
            <person name="Wiredu Boakye D."/>
            <person name="Jaroenlak P."/>
            <person name="Prachumwat A."/>
            <person name="Williams T.A."/>
            <person name="Bateman K.S."/>
            <person name="Itsathitphaisarn O."/>
            <person name="Sritunyalucksana K."/>
            <person name="Paszkiewicz K.H."/>
            <person name="Moore K.A."/>
            <person name="Stentiford G.D."/>
            <person name="Williams B.A."/>
        </authorList>
    </citation>
    <scope>NUCLEOTIDE SEQUENCE [LARGE SCALE GENOMIC DNA]</scope>
    <source>
        <strain evidence="2">canceri</strain>
    </source>
</reference>
<dbReference type="VEuPathDB" id="MicrosporidiaDB:A0H76_527"/>
<sequence length="169" mass="20259">MIDNRKLISNLRSIFQFNKTDNMKRVILCTNDIRRHSKELYEFILCNLKRFILMAEHEVKRRPLGFKEAFETYFYTLKNINSSYLKKMVYCEGIITSVSHVGLKLRTNVHYHEIKNLFLEKEHRDGTIIERMHVTDTTYPINFEDRTLIPEYGLSIYKGFQVIVLQEML</sequence>
<dbReference type="SUPFAM" id="SSF50249">
    <property type="entry name" value="Nucleic acid-binding proteins"/>
    <property type="match status" value="1"/>
</dbReference>
<dbReference type="Proteomes" id="UP000192501">
    <property type="component" value="Unassembled WGS sequence"/>
</dbReference>
<comment type="caution">
    <text evidence="1">The sequence shown here is derived from an EMBL/GenBank/DDBJ whole genome shotgun (WGS) entry which is preliminary data.</text>
</comment>
<dbReference type="AlphaFoldDB" id="A0A1X0Q8H3"/>
<evidence type="ECO:0000313" key="1">
    <source>
        <dbReference type="EMBL" id="ORD96089.1"/>
    </source>
</evidence>
<name>A0A1X0Q8H3_9MICR</name>
<accession>A0A1X0Q8H3</accession>
<proteinExistence type="predicted"/>
<dbReference type="VEuPathDB" id="MicrosporidiaDB:HERIO_2685"/>
<dbReference type="InterPro" id="IPR012340">
    <property type="entry name" value="NA-bd_OB-fold"/>
</dbReference>
<gene>
    <name evidence="1" type="primary">MCM3</name>
    <name evidence="1" type="ORF">A0H76_527</name>
</gene>